<dbReference type="EMBL" id="RHIB01000002">
    <property type="protein sequence ID" value="RNA68009.1"/>
    <property type="molecule type" value="Genomic_DNA"/>
</dbReference>
<protein>
    <submittedName>
        <fullName evidence="1">Uncharacterized protein</fullName>
    </submittedName>
</protein>
<evidence type="ECO:0000313" key="1">
    <source>
        <dbReference type="EMBL" id="RNA68009.1"/>
    </source>
</evidence>
<sequence>MIFQQQPAYLFLKVIDRSLKNKIIILKSSSLFLNMIRFSLILPTDSLKSNIIPESIYPAP</sequence>
<comment type="caution">
    <text evidence="1">The sequence shown here is derived from an EMBL/GenBank/DDBJ whole genome shotgun (WGS) entry which is preliminary data.</text>
</comment>
<keyword evidence="2" id="KW-1185">Reference proteome</keyword>
<proteinExistence type="predicted"/>
<dbReference type="AlphaFoldDB" id="A0A3M7TS16"/>
<accession>A0A3M7TS16</accession>
<dbReference type="Proteomes" id="UP000278746">
    <property type="component" value="Unassembled WGS sequence"/>
</dbReference>
<gene>
    <name evidence="1" type="ORF">EBO34_15100</name>
</gene>
<evidence type="ECO:0000313" key="2">
    <source>
        <dbReference type="Proteomes" id="UP000278746"/>
    </source>
</evidence>
<name>A0A3M7TS16_9BACI</name>
<organism evidence="1 2">
    <name type="scientific">Alteribacter keqinensis</name>
    <dbReference type="NCBI Taxonomy" id="2483800"/>
    <lineage>
        <taxon>Bacteria</taxon>
        <taxon>Bacillati</taxon>
        <taxon>Bacillota</taxon>
        <taxon>Bacilli</taxon>
        <taxon>Bacillales</taxon>
        <taxon>Bacillaceae</taxon>
        <taxon>Alteribacter</taxon>
    </lineage>
</organism>
<reference evidence="1 2" key="1">
    <citation type="submission" date="2018-10" db="EMBL/GenBank/DDBJ databases">
        <title>Bacillus Keqinensis sp. nov., a moderately halophilic bacterium isolated from a saline-alkaline lake.</title>
        <authorList>
            <person name="Wang H."/>
        </authorList>
    </citation>
    <scope>NUCLEOTIDE SEQUENCE [LARGE SCALE GENOMIC DNA]</scope>
    <source>
        <strain evidence="1 2">KQ-3</strain>
    </source>
</reference>